<accession>A0A3A4R3N7</accession>
<organism evidence="2 3">
    <name type="scientific">Candidatus Auribacter fodinae</name>
    <dbReference type="NCBI Taxonomy" id="2093366"/>
    <lineage>
        <taxon>Bacteria</taxon>
        <taxon>Pseudomonadati</taxon>
        <taxon>Candidatus Auribacterota</taxon>
        <taxon>Candidatus Auribacteria</taxon>
        <taxon>Candidatus Auribacterales</taxon>
        <taxon>Candidatus Auribacteraceae</taxon>
        <taxon>Candidatus Auribacter</taxon>
    </lineage>
</organism>
<sequence length="818" mass="94241">MITIYIHEIIGLKRQNEPVSIGVPFPKGLEKAVDVFTLFDESNQVIPHQADVMARWADGSVKWVLLDFCASVDKGDTKKVILKRTPDDQPRTKSAAIHIEESGDGYMITCGKVRYVLDKKVLRPFTHVFYDTVSVLEDDGCSVSMLDESGICYKPIISRTEIETCGPVRATLLFYGTMRAAQNKTGPDFKARISFYARSEQVKIQFCLINSRPAVHPGNMWDLGDTGSFFFKDLSLGLFLKPDSQPVIRYTVDPVKDTEPLSASKLVLYQESSGGENWNSPNHKNRFGKVPLKFQGYRLETDKGVQEGLRAQPVVSILNTTFQASAGLEGFWQNFPSSIEAERTTLTVRLFPHQFSDSYELQGGEQKTHTVYLSFRKPNRTELPSLPVHGPLVPVVDPEWVCKSGVFPFAVPYSKIHDERYTSVIESAVRGKSTFFDRRERIDEYGWRNFGELYGDHEAVYHTGKQPFISHYNNQYDNIYAMLQHLGMSGMPQWYRLAYDLAYHCMDIDIYHTDGDRPEYNHGLFWHTDHYTDAATCTHRTYSVQNKVAKNLSSYGGGPSPSHLYTSGLIAFYYMTGDTFVKEACEELIEWGFALAKGRKRLAARLKSSVKKAVLALRTILSRRAFQPYELDGPGRASGNVLNALLDGYTFSGDKKYLRMAEKLIRRCISPNDRIERRDLFNSEMRWMYLVFLHSLAKYIIMKENERRQDRMYSYAVRSIVHYARFMALNEYPFLRKPEILEYPNETWAAQDMRKSVILNFASRFIQSDIDSKIYRDRGEFFYNSSLDDLHSFKTRTLTRPVILLMNYGHIFWYFRER</sequence>
<evidence type="ECO:0000313" key="3">
    <source>
        <dbReference type="Proteomes" id="UP000266426"/>
    </source>
</evidence>
<comment type="caution">
    <text evidence="2">The sequence shown here is derived from an EMBL/GenBank/DDBJ whole genome shotgun (WGS) entry which is preliminary data.</text>
</comment>
<proteinExistence type="predicted"/>
<dbReference type="PROSITE" id="PS50007">
    <property type="entry name" value="PIPLC_X_DOMAIN"/>
    <property type="match status" value="1"/>
</dbReference>
<dbReference type="InterPro" id="IPR045793">
    <property type="entry name" value="PcRGLX/YetA-like"/>
</dbReference>
<dbReference type="InterPro" id="IPR048329">
    <property type="entry name" value="PcRGLX_1st"/>
</dbReference>
<dbReference type="AlphaFoldDB" id="A0A3A4R3N7"/>
<gene>
    <name evidence="2" type="ORF">C4541_10110</name>
</gene>
<protein>
    <recommendedName>
        <fullName evidence="1">PcRGLX/YetA-like N-terminal RIFT barrel domain-containing protein</fullName>
    </recommendedName>
</protein>
<feature type="domain" description="PcRGLX/YetA-like N-terminal RIFT barrel" evidence="1">
    <location>
        <begin position="14"/>
        <end position="64"/>
    </location>
</feature>
<dbReference type="Pfam" id="PF19501">
    <property type="entry name" value="PcRGLX_1st"/>
    <property type="match status" value="1"/>
</dbReference>
<evidence type="ECO:0000313" key="2">
    <source>
        <dbReference type="EMBL" id="RJP57437.1"/>
    </source>
</evidence>
<dbReference type="Proteomes" id="UP000266426">
    <property type="component" value="Unassembled WGS sequence"/>
</dbReference>
<name>A0A3A4R3N7_9BACT</name>
<dbReference type="EMBL" id="QZJZ01000081">
    <property type="protein sequence ID" value="RJP57437.1"/>
    <property type="molecule type" value="Genomic_DNA"/>
</dbReference>
<dbReference type="PANTHER" id="PTHR40081">
    <property type="entry name" value="CONCANAVALIN A-LIKE LECTIN/GLUCANASE"/>
    <property type="match status" value="1"/>
</dbReference>
<dbReference type="PANTHER" id="PTHR40081:SF1">
    <property type="entry name" value="TAT PATHWAY SIGNAL SEQUENCE DOMAIN PROTEIN"/>
    <property type="match status" value="1"/>
</dbReference>
<evidence type="ECO:0000259" key="1">
    <source>
        <dbReference type="Pfam" id="PF19501"/>
    </source>
</evidence>
<reference evidence="2 3" key="1">
    <citation type="journal article" date="2017" name="ISME J.">
        <title>Energy and carbon metabolisms in a deep terrestrial subsurface fluid microbial community.</title>
        <authorList>
            <person name="Momper L."/>
            <person name="Jungbluth S.P."/>
            <person name="Lee M.D."/>
            <person name="Amend J.P."/>
        </authorList>
    </citation>
    <scope>NUCLEOTIDE SEQUENCE [LARGE SCALE GENOMIC DNA]</scope>
    <source>
        <strain evidence="2">SURF_26</strain>
    </source>
</reference>